<dbReference type="AlphaFoldDB" id="A0A024U606"/>
<sequence>MHNIRSELSFLDRNLTYAKERGFVYPNAGRVTILQDIADVGGTVWDASIVLSHYLDSLGTTVLQGKSLVELGAGTAVPSIVASRLGARAVATDMKQVLLYTEMAIRGNCDQLHRNGRIRWQELIWGASGVGLEALKSTAYDYIVGADIVYNVEFFEDLIETLLALCPMALDHVEHPHPTTILLCFEQRRRNLTPLWAAMEMHFHVDMVTSPMLDACRHEANVFLYQLRRKR</sequence>
<proteinExistence type="predicted"/>
<dbReference type="Pfam" id="PF10294">
    <property type="entry name" value="Methyltransf_16"/>
    <property type="match status" value="1"/>
</dbReference>
<dbReference type="Gene3D" id="3.40.50.150">
    <property type="entry name" value="Vaccinia Virus protein VP39"/>
    <property type="match status" value="1"/>
</dbReference>
<gene>
    <name evidence="1" type="ORF">H310_06402</name>
</gene>
<dbReference type="InterPro" id="IPR019410">
    <property type="entry name" value="Methyltransf_16"/>
</dbReference>
<dbReference type="InterPro" id="IPR029063">
    <property type="entry name" value="SAM-dependent_MTases_sf"/>
</dbReference>
<protein>
    <submittedName>
        <fullName evidence="1">Uncharacterized protein</fullName>
    </submittedName>
</protein>
<dbReference type="OrthoDB" id="407325at2759"/>
<dbReference type="STRING" id="157072.A0A024U606"/>
<accession>A0A024U606</accession>
<organism evidence="1">
    <name type="scientific">Aphanomyces invadans</name>
    <dbReference type="NCBI Taxonomy" id="157072"/>
    <lineage>
        <taxon>Eukaryota</taxon>
        <taxon>Sar</taxon>
        <taxon>Stramenopiles</taxon>
        <taxon>Oomycota</taxon>
        <taxon>Saprolegniomycetes</taxon>
        <taxon>Saprolegniales</taxon>
        <taxon>Verrucalvaceae</taxon>
        <taxon>Aphanomyces</taxon>
    </lineage>
</organism>
<reference evidence="1" key="1">
    <citation type="submission" date="2013-12" db="EMBL/GenBank/DDBJ databases">
        <title>The Genome Sequence of Aphanomyces invadans NJM9701.</title>
        <authorList>
            <consortium name="The Broad Institute Genomics Platform"/>
            <person name="Russ C."/>
            <person name="Tyler B."/>
            <person name="van West P."/>
            <person name="Dieguez-Uribeondo J."/>
            <person name="Young S.K."/>
            <person name="Zeng Q."/>
            <person name="Gargeya S."/>
            <person name="Fitzgerald M."/>
            <person name="Abouelleil A."/>
            <person name="Alvarado L."/>
            <person name="Chapman S.B."/>
            <person name="Gainer-Dewar J."/>
            <person name="Goldberg J."/>
            <person name="Griggs A."/>
            <person name="Gujja S."/>
            <person name="Hansen M."/>
            <person name="Howarth C."/>
            <person name="Imamovic A."/>
            <person name="Ireland A."/>
            <person name="Larimer J."/>
            <person name="McCowan C."/>
            <person name="Murphy C."/>
            <person name="Pearson M."/>
            <person name="Poon T.W."/>
            <person name="Priest M."/>
            <person name="Roberts A."/>
            <person name="Saif S."/>
            <person name="Shea T."/>
            <person name="Sykes S."/>
            <person name="Wortman J."/>
            <person name="Nusbaum C."/>
            <person name="Birren B."/>
        </authorList>
    </citation>
    <scope>NUCLEOTIDE SEQUENCE [LARGE SCALE GENOMIC DNA]</scope>
    <source>
        <strain evidence="1">NJM9701</strain>
    </source>
</reference>
<dbReference type="RefSeq" id="XP_008869679.1">
    <property type="nucleotide sequence ID" value="XM_008871457.1"/>
</dbReference>
<dbReference type="GeneID" id="20083452"/>
<evidence type="ECO:0000313" key="1">
    <source>
        <dbReference type="EMBL" id="ETW01831.1"/>
    </source>
</evidence>
<name>A0A024U606_9STRA</name>
<dbReference type="SUPFAM" id="SSF53335">
    <property type="entry name" value="S-adenosyl-L-methionine-dependent methyltransferases"/>
    <property type="match status" value="1"/>
</dbReference>
<dbReference type="PANTHER" id="PTHR14614">
    <property type="entry name" value="HEPATOCELLULAR CARCINOMA-ASSOCIATED ANTIGEN"/>
    <property type="match status" value="1"/>
</dbReference>
<dbReference type="eggNOG" id="KOG2793">
    <property type="taxonomic scope" value="Eukaryota"/>
</dbReference>
<dbReference type="VEuPathDB" id="FungiDB:H310_06402"/>
<dbReference type="EMBL" id="KI913962">
    <property type="protein sequence ID" value="ETW01831.1"/>
    <property type="molecule type" value="Genomic_DNA"/>
</dbReference>